<dbReference type="InterPro" id="IPR039448">
    <property type="entry name" value="Beta_helix"/>
</dbReference>
<dbReference type="Pfam" id="PF13229">
    <property type="entry name" value="Beta_helix"/>
    <property type="match status" value="1"/>
</dbReference>
<proteinExistence type="predicted"/>
<dbReference type="GO" id="GO:0030570">
    <property type="term" value="F:pectate lyase activity"/>
    <property type="evidence" value="ECO:0007669"/>
    <property type="project" value="InterPro"/>
</dbReference>
<accession>A0AAV7XBU4</accession>
<dbReference type="AlphaFoldDB" id="A0AAV7XBU4"/>
<dbReference type="InterPro" id="IPR012334">
    <property type="entry name" value="Pectin_lyas_fold"/>
</dbReference>
<dbReference type="Proteomes" id="UP001075354">
    <property type="component" value="Chromosome 10"/>
</dbReference>
<keyword evidence="3" id="KW-0456">Lyase</keyword>
<evidence type="ECO:0000256" key="4">
    <source>
        <dbReference type="ARBA" id="ARBA00036818"/>
    </source>
</evidence>
<evidence type="ECO:0000259" key="7">
    <source>
        <dbReference type="SMART" id="SM00656"/>
    </source>
</evidence>
<evidence type="ECO:0000256" key="6">
    <source>
        <dbReference type="ARBA" id="ARBA00039082"/>
    </source>
</evidence>
<comment type="caution">
    <text evidence="8">The sequence shown here is derived from an EMBL/GenBank/DDBJ whole genome shotgun (WGS) entry which is preliminary data.</text>
</comment>
<evidence type="ECO:0000256" key="5">
    <source>
        <dbReference type="ARBA" id="ARBA00037631"/>
    </source>
</evidence>
<dbReference type="PANTHER" id="PTHR31683">
    <property type="entry name" value="PECTATE LYASE 18-RELATED"/>
    <property type="match status" value="1"/>
</dbReference>
<organism evidence="8 9">
    <name type="scientific">Megalurothrips usitatus</name>
    <name type="common">bean blossom thrips</name>
    <dbReference type="NCBI Taxonomy" id="439358"/>
    <lineage>
        <taxon>Eukaryota</taxon>
        <taxon>Metazoa</taxon>
        <taxon>Ecdysozoa</taxon>
        <taxon>Arthropoda</taxon>
        <taxon>Hexapoda</taxon>
        <taxon>Insecta</taxon>
        <taxon>Pterygota</taxon>
        <taxon>Neoptera</taxon>
        <taxon>Paraneoptera</taxon>
        <taxon>Thysanoptera</taxon>
        <taxon>Terebrantia</taxon>
        <taxon>Thripoidea</taxon>
        <taxon>Thripidae</taxon>
        <taxon>Megalurothrips</taxon>
    </lineage>
</organism>
<evidence type="ECO:0000256" key="1">
    <source>
        <dbReference type="ARBA" id="ARBA00023157"/>
    </source>
</evidence>
<dbReference type="EMBL" id="JAPTSV010000010">
    <property type="protein sequence ID" value="KAJ1523470.1"/>
    <property type="molecule type" value="Genomic_DNA"/>
</dbReference>
<evidence type="ECO:0000313" key="8">
    <source>
        <dbReference type="EMBL" id="KAJ1523470.1"/>
    </source>
</evidence>
<dbReference type="InterPro" id="IPR002022">
    <property type="entry name" value="Pec_lyase"/>
</dbReference>
<keyword evidence="2" id="KW-0325">Glycoprotein</keyword>
<feature type="domain" description="Pectate lyase" evidence="7">
    <location>
        <begin position="76"/>
        <end position="294"/>
    </location>
</feature>
<protein>
    <recommendedName>
        <fullName evidence="6">pectin lyase</fullName>
        <ecNumber evidence="6">4.2.2.10</ecNumber>
    </recommendedName>
</protein>
<keyword evidence="9" id="KW-1185">Reference proteome</keyword>
<reference evidence="8" key="1">
    <citation type="submission" date="2022-12" db="EMBL/GenBank/DDBJ databases">
        <title>Chromosome-level genome assembly of the bean flower thrips Megalurothrips usitatus.</title>
        <authorList>
            <person name="Ma L."/>
            <person name="Liu Q."/>
            <person name="Li H."/>
            <person name="Cai W."/>
        </authorList>
    </citation>
    <scope>NUCLEOTIDE SEQUENCE</scope>
    <source>
        <strain evidence="8">Cailab_2022a</strain>
    </source>
</reference>
<name>A0AAV7XBU4_9NEOP</name>
<evidence type="ECO:0000313" key="9">
    <source>
        <dbReference type="Proteomes" id="UP001075354"/>
    </source>
</evidence>
<dbReference type="GO" id="GO:0047490">
    <property type="term" value="F:pectin lyase activity"/>
    <property type="evidence" value="ECO:0007669"/>
    <property type="project" value="UniProtKB-EC"/>
</dbReference>
<evidence type="ECO:0000256" key="2">
    <source>
        <dbReference type="ARBA" id="ARBA00023180"/>
    </source>
</evidence>
<dbReference type="SUPFAM" id="SSF51126">
    <property type="entry name" value="Pectin lyase-like"/>
    <property type="match status" value="1"/>
</dbReference>
<dbReference type="Gene3D" id="2.160.20.10">
    <property type="entry name" value="Single-stranded right-handed beta-helix, Pectin lyase-like"/>
    <property type="match status" value="1"/>
</dbReference>
<dbReference type="EC" id="4.2.2.10" evidence="6"/>
<keyword evidence="1" id="KW-1015">Disulfide bond</keyword>
<comment type="function">
    <text evidence="5">Pectinolytic enzymes consist of four classes of enzymes: pectin lyase, polygalacturonase, pectin methylesterase and rhamnogalacturonase. Among pectinolytic enzymes, pectin lyase is the most important in depolymerization of pectin, since it cleaves internal glycosidic bonds of highly methylated pectins.</text>
</comment>
<dbReference type="PANTHER" id="PTHR31683:SF67">
    <property type="entry name" value="PECTIN LYASE F-RELATED"/>
    <property type="match status" value="1"/>
</dbReference>
<gene>
    <name evidence="8" type="ORF">ONE63_001324</name>
</gene>
<sequence>MHVVLVEAWNRDCITKPVGFGRSTTGGAGGRTVTPKSLSELKTYLNSNEALIIDLTTTFDYTNAEGFKTATGCVYNNCGSGSQNALALFGACNGKGRKPVTYSVAGSRTLELFVSSRKTVMSSNGKGVIKGKGLRINDATNVIIRDITISDINPSVIWAGDAIVLSKVTNVWIHKCTIRNVGRQHLVTYVQQNRGVTVSSCLFDGNTKYSVYCDGAHYWLWLFWGTRDEITLINNRVVNVDGRVPHAGGQSSSYRNLIHMVGNELDTNTRQGIQSDAGGYVLSEGNKWINYKQPVDPKSTGGFVALINTAAQAASCSSFLGQRCTANVYQNTNAPTRLDMAVLDQFSKLDRTAISEARAAACEL</sequence>
<evidence type="ECO:0000256" key="3">
    <source>
        <dbReference type="ARBA" id="ARBA00023239"/>
    </source>
</evidence>
<comment type="catalytic activity">
    <reaction evidence="4">
        <text>Eliminative cleavage of (1-&gt;4)-alpha-D-galacturonan methyl ester to give oligosaccharides with 4-deoxy-6-O-methyl-alpha-D-galact-4-enuronosyl groups at their non-reducing ends.</text>
        <dbReference type="EC" id="4.2.2.10"/>
    </reaction>
</comment>
<dbReference type="InterPro" id="IPR045032">
    <property type="entry name" value="PEL"/>
</dbReference>
<dbReference type="InterPro" id="IPR011050">
    <property type="entry name" value="Pectin_lyase_fold/virulence"/>
</dbReference>
<dbReference type="SMART" id="SM00656">
    <property type="entry name" value="Amb_all"/>
    <property type="match status" value="1"/>
</dbReference>